<comment type="function">
    <text evidence="6 7">Catalyzes a reversible aldol reaction between acetaldehyde and D-glyceraldehyde 3-phosphate to generate 2-deoxy-D-ribose 5-phosphate.</text>
</comment>
<comment type="subcellular location">
    <subcellularLocation>
        <location evidence="7">Cytoplasm</location>
    </subcellularLocation>
</comment>
<evidence type="ECO:0000256" key="2">
    <source>
        <dbReference type="ARBA" id="ARBA00022490"/>
    </source>
</evidence>
<dbReference type="GO" id="GO:0009264">
    <property type="term" value="P:deoxyribonucleotide catabolic process"/>
    <property type="evidence" value="ECO:0007669"/>
    <property type="project" value="UniProtKB-UniRule"/>
</dbReference>
<dbReference type="GO" id="GO:0016052">
    <property type="term" value="P:carbohydrate catabolic process"/>
    <property type="evidence" value="ECO:0007669"/>
    <property type="project" value="TreeGrafter"/>
</dbReference>
<dbReference type="RefSeq" id="WP_010051434.1">
    <property type="nucleotide sequence ID" value="NZ_CBCPHU010000001.1"/>
</dbReference>
<dbReference type="PIRSF" id="PIRSF001357">
    <property type="entry name" value="DeoC"/>
    <property type="match status" value="1"/>
</dbReference>
<evidence type="ECO:0000256" key="1">
    <source>
        <dbReference type="ARBA" id="ARBA00010936"/>
    </source>
</evidence>
<evidence type="ECO:0000256" key="6">
    <source>
        <dbReference type="ARBA" id="ARBA00056337"/>
    </source>
</evidence>
<dbReference type="SUPFAM" id="SSF51569">
    <property type="entry name" value="Aldolase"/>
    <property type="match status" value="1"/>
</dbReference>
<comment type="caution">
    <text evidence="8">The sequence shown here is derived from an EMBL/GenBank/DDBJ whole genome shotgun (WGS) entry which is preliminary data.</text>
</comment>
<dbReference type="SMART" id="SM01133">
    <property type="entry name" value="DeoC"/>
    <property type="match status" value="1"/>
</dbReference>
<comment type="similarity">
    <text evidence="1 7">Belongs to the DeoC/FbaB aldolase family. DeoC type 1 subfamily.</text>
</comment>
<dbReference type="Pfam" id="PF01791">
    <property type="entry name" value="DeoC"/>
    <property type="match status" value="1"/>
</dbReference>
<dbReference type="HAMAP" id="MF_00114">
    <property type="entry name" value="DeoC_type1"/>
    <property type="match status" value="1"/>
</dbReference>
<comment type="pathway">
    <text evidence="7">Carbohydrate degradation; 2-deoxy-D-ribose 1-phosphate degradation; D-glyceraldehyde 3-phosphate and acetaldehyde from 2-deoxy-alpha-D-ribose 1-phosphate: step 2/2.</text>
</comment>
<gene>
    <name evidence="7 8" type="primary">deoC</name>
    <name evidence="8" type="ORF">RAK27_09360</name>
</gene>
<evidence type="ECO:0000256" key="7">
    <source>
        <dbReference type="HAMAP-Rule" id="MF_00114"/>
    </source>
</evidence>
<dbReference type="FunFam" id="3.20.20.70:FF:000044">
    <property type="entry name" value="Deoxyribose-phosphate aldolase"/>
    <property type="match status" value="1"/>
</dbReference>
<dbReference type="GO" id="GO:0006018">
    <property type="term" value="P:2-deoxyribose 1-phosphate catabolic process"/>
    <property type="evidence" value="ECO:0007669"/>
    <property type="project" value="UniProtKB-UniRule"/>
</dbReference>
<feature type="active site" description="Proton donor/acceptor" evidence="7">
    <location>
        <position position="181"/>
    </location>
</feature>
<keyword evidence="4 7" id="KW-0704">Schiff base</keyword>
<dbReference type="InterPro" id="IPR028581">
    <property type="entry name" value="DeoC_typeI"/>
</dbReference>
<dbReference type="NCBIfam" id="TIGR00126">
    <property type="entry name" value="deoC"/>
    <property type="match status" value="1"/>
</dbReference>
<evidence type="ECO:0000256" key="4">
    <source>
        <dbReference type="ARBA" id="ARBA00023270"/>
    </source>
</evidence>
<accession>A0AAW9K315</accession>
<dbReference type="CDD" id="cd00959">
    <property type="entry name" value="DeoC"/>
    <property type="match status" value="1"/>
</dbReference>
<dbReference type="InterPro" id="IPR002915">
    <property type="entry name" value="DeoC/FbaB/LacD_aldolase"/>
</dbReference>
<dbReference type="Proteomes" id="UP001290462">
    <property type="component" value="Unassembled WGS sequence"/>
</dbReference>
<evidence type="ECO:0000256" key="3">
    <source>
        <dbReference type="ARBA" id="ARBA00023239"/>
    </source>
</evidence>
<dbReference type="PANTHER" id="PTHR10889:SF1">
    <property type="entry name" value="DEOXYRIBOSE-PHOSPHATE ALDOLASE"/>
    <property type="match status" value="1"/>
</dbReference>
<dbReference type="GO" id="GO:0004139">
    <property type="term" value="F:deoxyribose-phosphate aldolase activity"/>
    <property type="evidence" value="ECO:0007669"/>
    <property type="project" value="UniProtKB-UniRule"/>
</dbReference>
<dbReference type="InterPro" id="IPR013785">
    <property type="entry name" value="Aldolase_TIM"/>
</dbReference>
<evidence type="ECO:0000256" key="5">
    <source>
        <dbReference type="ARBA" id="ARBA00048791"/>
    </source>
</evidence>
<proteinExistence type="inferred from homology"/>
<keyword evidence="2 7" id="KW-0963">Cytoplasm</keyword>
<evidence type="ECO:0000313" key="8">
    <source>
        <dbReference type="EMBL" id="MDZ5758860.1"/>
    </source>
</evidence>
<reference evidence="8" key="1">
    <citation type="submission" date="2023-08" db="EMBL/GenBank/DDBJ databases">
        <title>Genomic characterization of piscicolin 126 produced by Carnobacterium maltaromaticum CM22 strain isolated from salmon (Salmo salar).</title>
        <authorList>
            <person name="Gonzalez-Gragera E."/>
            <person name="Garcia-Lopez J.D."/>
            <person name="Teso-Perez C."/>
            <person name="Gimenez-Hernandez I."/>
            <person name="Peralta-Sanchez J.M."/>
            <person name="Valdivia E."/>
            <person name="Montalban-Lopez M."/>
            <person name="Martin-Platero A.M."/>
            <person name="Banos A."/>
            <person name="Martinez-Bueno M."/>
        </authorList>
    </citation>
    <scope>NUCLEOTIDE SEQUENCE</scope>
    <source>
        <strain evidence="8">CM22</strain>
    </source>
</reference>
<name>A0AAW9K315_CARML</name>
<organism evidence="8 9">
    <name type="scientific">Carnobacterium maltaromaticum</name>
    <name type="common">Carnobacterium piscicola</name>
    <dbReference type="NCBI Taxonomy" id="2751"/>
    <lineage>
        <taxon>Bacteria</taxon>
        <taxon>Bacillati</taxon>
        <taxon>Bacillota</taxon>
        <taxon>Bacilli</taxon>
        <taxon>Lactobacillales</taxon>
        <taxon>Carnobacteriaceae</taxon>
        <taxon>Carnobacterium</taxon>
    </lineage>
</organism>
<dbReference type="GO" id="GO:0005737">
    <property type="term" value="C:cytoplasm"/>
    <property type="evidence" value="ECO:0007669"/>
    <property type="project" value="UniProtKB-SubCell"/>
</dbReference>
<sequence length="216" mass="22870">MELNRRIDHTCLKPEATKADILQLIAEAKKARFYSVCVQPIWVGLASQSLKEDPVSICTVIGFPLGANTTETKVFEAKNALQNGADELDVVLNIGALKTGEHEAVLEDLKAVILVAKNRALVKVIIEAALLTEEEKIVACQLAKEAGANFVKTSTGFAATGATPSDVRLMRKVVGETMGVKASGGIKTAKEVRLLIESGASRIGTSASVAILAETI</sequence>
<dbReference type="AlphaFoldDB" id="A0AAW9K315"/>
<feature type="active site" description="Proton donor/acceptor" evidence="7">
    <location>
        <position position="89"/>
    </location>
</feature>
<feature type="active site" description="Schiff-base intermediate with acetaldehyde" evidence="7">
    <location>
        <position position="152"/>
    </location>
</feature>
<dbReference type="Gene3D" id="3.20.20.70">
    <property type="entry name" value="Aldolase class I"/>
    <property type="match status" value="1"/>
</dbReference>
<dbReference type="InterPro" id="IPR011343">
    <property type="entry name" value="DeoC"/>
</dbReference>
<dbReference type="EMBL" id="JAVBVO010000003">
    <property type="protein sequence ID" value="MDZ5758860.1"/>
    <property type="molecule type" value="Genomic_DNA"/>
</dbReference>
<protein>
    <recommendedName>
        <fullName evidence="7">Deoxyribose-phosphate aldolase</fullName>
        <shortName evidence="7">DERA</shortName>
        <ecNumber evidence="7">4.1.2.4</ecNumber>
    </recommendedName>
    <alternativeName>
        <fullName evidence="7">2-deoxy-D-ribose 5-phosphate aldolase</fullName>
    </alternativeName>
    <alternativeName>
        <fullName evidence="7">Phosphodeoxyriboaldolase</fullName>
        <shortName evidence="7">Deoxyriboaldolase</shortName>
    </alternativeName>
</protein>
<comment type="catalytic activity">
    <reaction evidence="5 7">
        <text>2-deoxy-D-ribose 5-phosphate = D-glyceraldehyde 3-phosphate + acetaldehyde</text>
        <dbReference type="Rhea" id="RHEA:12821"/>
        <dbReference type="ChEBI" id="CHEBI:15343"/>
        <dbReference type="ChEBI" id="CHEBI:59776"/>
        <dbReference type="ChEBI" id="CHEBI:62877"/>
        <dbReference type="EC" id="4.1.2.4"/>
    </reaction>
</comment>
<keyword evidence="3 7" id="KW-0456">Lyase</keyword>
<dbReference type="PANTHER" id="PTHR10889">
    <property type="entry name" value="DEOXYRIBOSE-PHOSPHATE ALDOLASE"/>
    <property type="match status" value="1"/>
</dbReference>
<dbReference type="EC" id="4.1.2.4" evidence="7"/>
<evidence type="ECO:0000313" key="9">
    <source>
        <dbReference type="Proteomes" id="UP001290462"/>
    </source>
</evidence>